<evidence type="ECO:0000313" key="6">
    <source>
        <dbReference type="Proteomes" id="UP000220246"/>
    </source>
</evidence>
<dbReference type="STRING" id="1219032.GCA_001515545_01209"/>
<feature type="transmembrane region" description="Helical" evidence="1">
    <location>
        <begin position="206"/>
        <end position="226"/>
    </location>
</feature>
<dbReference type="EMBL" id="PDEA01000001">
    <property type="protein sequence ID" value="PEH89292.1"/>
    <property type="molecule type" value="Genomic_DNA"/>
</dbReference>
<proteinExistence type="predicted"/>
<evidence type="ECO:0000259" key="2">
    <source>
        <dbReference type="PROSITE" id="PS50112"/>
    </source>
</evidence>
<dbReference type="FunFam" id="3.30.70.270:FF:000001">
    <property type="entry name" value="Diguanylate cyclase domain protein"/>
    <property type="match status" value="1"/>
</dbReference>
<dbReference type="SUPFAM" id="SSF55073">
    <property type="entry name" value="Nucleotide cyclase"/>
    <property type="match status" value="1"/>
</dbReference>
<dbReference type="SUPFAM" id="SSF141868">
    <property type="entry name" value="EAL domain-like"/>
    <property type="match status" value="1"/>
</dbReference>
<dbReference type="InterPro" id="IPR000014">
    <property type="entry name" value="PAS"/>
</dbReference>
<dbReference type="CDD" id="cd00130">
    <property type="entry name" value="PAS"/>
    <property type="match status" value="1"/>
</dbReference>
<feature type="domain" description="GGDEF" evidence="4">
    <location>
        <begin position="404"/>
        <end position="537"/>
    </location>
</feature>
<keyword evidence="1" id="KW-0812">Transmembrane</keyword>
<dbReference type="SUPFAM" id="SSF55785">
    <property type="entry name" value="PYP-like sensor domain (PAS domain)"/>
    <property type="match status" value="1"/>
</dbReference>
<dbReference type="NCBIfam" id="TIGR00254">
    <property type="entry name" value="GGDEF"/>
    <property type="match status" value="1"/>
</dbReference>
<dbReference type="GeneID" id="80801415"/>
<dbReference type="Gene3D" id="3.20.20.450">
    <property type="entry name" value="EAL domain"/>
    <property type="match status" value="1"/>
</dbReference>
<dbReference type="InterPro" id="IPR052155">
    <property type="entry name" value="Biofilm_reg_signaling"/>
</dbReference>
<dbReference type="Pfam" id="PF00989">
    <property type="entry name" value="PAS"/>
    <property type="match status" value="1"/>
</dbReference>
<evidence type="ECO:0000313" key="5">
    <source>
        <dbReference type="EMBL" id="PEH89292.1"/>
    </source>
</evidence>
<keyword evidence="6" id="KW-1185">Reference proteome</keyword>
<dbReference type="GO" id="GO:0006355">
    <property type="term" value="P:regulation of DNA-templated transcription"/>
    <property type="evidence" value="ECO:0007669"/>
    <property type="project" value="InterPro"/>
</dbReference>
<comment type="caution">
    <text evidence="5">The sequence shown here is derived from an EMBL/GenBank/DDBJ whole genome shotgun (WGS) entry which is preliminary data.</text>
</comment>
<dbReference type="InterPro" id="IPR013767">
    <property type="entry name" value="PAS_fold"/>
</dbReference>
<dbReference type="OrthoDB" id="9813903at2"/>
<name>A0A2A7UVK1_COMTR</name>
<feature type="transmembrane region" description="Helical" evidence="1">
    <location>
        <begin position="15"/>
        <end position="35"/>
    </location>
</feature>
<dbReference type="InterPro" id="IPR035919">
    <property type="entry name" value="EAL_sf"/>
</dbReference>
<dbReference type="InterPro" id="IPR029787">
    <property type="entry name" value="Nucleotide_cyclase"/>
</dbReference>
<dbReference type="CDD" id="cd01949">
    <property type="entry name" value="GGDEF"/>
    <property type="match status" value="1"/>
</dbReference>
<dbReference type="InterPro" id="IPR000160">
    <property type="entry name" value="GGDEF_dom"/>
</dbReference>
<dbReference type="PROSITE" id="PS50887">
    <property type="entry name" value="GGDEF"/>
    <property type="match status" value="1"/>
</dbReference>
<dbReference type="SMART" id="SM00267">
    <property type="entry name" value="GGDEF"/>
    <property type="match status" value="1"/>
</dbReference>
<dbReference type="Pfam" id="PF00990">
    <property type="entry name" value="GGDEF"/>
    <property type="match status" value="1"/>
</dbReference>
<reference evidence="6" key="1">
    <citation type="submission" date="2017-09" db="EMBL/GenBank/DDBJ databases">
        <title>FDA dAtabase for Regulatory Grade micrObial Sequences (FDA-ARGOS): Supporting development and validation of Infectious Disease Dx tests.</title>
        <authorList>
            <person name="Minogue T."/>
            <person name="Wolcott M."/>
            <person name="Wasieloski L."/>
            <person name="Aguilar W."/>
            <person name="Moore D."/>
            <person name="Tallon L."/>
            <person name="Sadzewicz L."/>
            <person name="Ott S."/>
            <person name="Zhao X."/>
            <person name="Nagaraj S."/>
            <person name="Vavikolanu K."/>
            <person name="Aluvathingal J."/>
            <person name="Nadendla S."/>
            <person name="Sichtig H."/>
        </authorList>
    </citation>
    <scope>NUCLEOTIDE SEQUENCE [LARGE SCALE GENOMIC DNA]</scope>
    <source>
        <strain evidence="6">FDAARGOS_394</strain>
    </source>
</reference>
<feature type="domain" description="EAL" evidence="3">
    <location>
        <begin position="548"/>
        <end position="804"/>
    </location>
</feature>
<keyword evidence="1" id="KW-0472">Membrane</keyword>
<dbReference type="GO" id="GO:0003824">
    <property type="term" value="F:catalytic activity"/>
    <property type="evidence" value="ECO:0007669"/>
    <property type="project" value="UniProtKB-ARBA"/>
</dbReference>
<protein>
    <submittedName>
        <fullName evidence="5">GGDEF domain-containing protein</fullName>
    </submittedName>
</protein>
<dbReference type="InterPro" id="IPR001633">
    <property type="entry name" value="EAL_dom"/>
</dbReference>
<dbReference type="NCBIfam" id="TIGR00229">
    <property type="entry name" value="sensory_box"/>
    <property type="match status" value="1"/>
</dbReference>
<dbReference type="SMART" id="SM00052">
    <property type="entry name" value="EAL"/>
    <property type="match status" value="1"/>
</dbReference>
<dbReference type="InterPro" id="IPR043128">
    <property type="entry name" value="Rev_trsase/Diguanyl_cyclase"/>
</dbReference>
<gene>
    <name evidence="5" type="ORF">CRM82_12415</name>
</gene>
<dbReference type="Gene3D" id="3.30.450.20">
    <property type="entry name" value="PAS domain"/>
    <property type="match status" value="1"/>
</dbReference>
<feature type="domain" description="PAS" evidence="2">
    <location>
        <begin position="243"/>
        <end position="297"/>
    </location>
</feature>
<evidence type="ECO:0000259" key="3">
    <source>
        <dbReference type="PROSITE" id="PS50883"/>
    </source>
</evidence>
<organism evidence="5 6">
    <name type="scientific">Comamonas terrigena</name>
    <dbReference type="NCBI Taxonomy" id="32013"/>
    <lineage>
        <taxon>Bacteria</taxon>
        <taxon>Pseudomonadati</taxon>
        <taxon>Pseudomonadota</taxon>
        <taxon>Betaproteobacteria</taxon>
        <taxon>Burkholderiales</taxon>
        <taxon>Comamonadaceae</taxon>
        <taxon>Comamonas</taxon>
    </lineage>
</organism>
<dbReference type="Pfam" id="PF00563">
    <property type="entry name" value="EAL"/>
    <property type="match status" value="1"/>
</dbReference>
<dbReference type="Proteomes" id="UP000220246">
    <property type="component" value="Unassembled WGS sequence"/>
</dbReference>
<dbReference type="InterPro" id="IPR035965">
    <property type="entry name" value="PAS-like_dom_sf"/>
</dbReference>
<dbReference type="Gene3D" id="3.30.70.270">
    <property type="match status" value="1"/>
</dbReference>
<dbReference type="PANTHER" id="PTHR44757">
    <property type="entry name" value="DIGUANYLATE CYCLASE DGCP"/>
    <property type="match status" value="1"/>
</dbReference>
<evidence type="ECO:0000256" key="1">
    <source>
        <dbReference type="SAM" id="Phobius"/>
    </source>
</evidence>
<dbReference type="CDD" id="cd01948">
    <property type="entry name" value="EAL"/>
    <property type="match status" value="1"/>
</dbReference>
<evidence type="ECO:0000259" key="4">
    <source>
        <dbReference type="PROSITE" id="PS50887"/>
    </source>
</evidence>
<keyword evidence="1" id="KW-1133">Transmembrane helix</keyword>
<dbReference type="PANTHER" id="PTHR44757:SF4">
    <property type="entry name" value="DIGUANYLATE CYCLASE DGCE-RELATED"/>
    <property type="match status" value="1"/>
</dbReference>
<accession>A0A2A7UVK1</accession>
<dbReference type="AlphaFoldDB" id="A0A2A7UVK1"/>
<dbReference type="PROSITE" id="PS50112">
    <property type="entry name" value="PAS"/>
    <property type="match status" value="1"/>
</dbReference>
<dbReference type="PROSITE" id="PS50883">
    <property type="entry name" value="EAL"/>
    <property type="match status" value="1"/>
</dbReference>
<sequence>MIIRSQARSLLARTWPFVLAICLQLLLATASIYLLSGTRIIVAGESTWSKAQKDAILYLDRYAAQGDEEAYQQFRQALEIPLGDRLARLALDRSPTNTQQVREGLLRGEVHSDDIGTATDILRLTWDMEWMRKTIGLWRAADTYLDQLVTLSMEIRTARTTNPRNIDLLQRRAWHLEISHIDASIAPLSQAFSDSLGMNSRRITQVLLAINFGTALLLISAILWFVNKLLTQSHTVENALHSERERGYTTLAALGDGVLTLNDQGLIVYANPAAEILLGQPADILLGQALEKVLVFERTELEGRDPVFVRLMESPHPFRDEAVRWIRRSNDQQQLAVKLMGSPIQQEGQLAGAVLVLHDVTREQNFMHQLNWQSRHDTLTGLENRSEFRTRLERLLSVPRNQSRPATLLHLDLDQFKLINDTSGYTAGDEVLREVCHCISRLTRDSDSVARLGGDEFAVLLHDYTPEQASVVAEKLRHAIQSLHLQWGTRILRTGVSIGMVHISGVDACAQDLLRMADMACLRAKESGRNKVLAYEHEDHAFKRYMGEMDWVERIRTALDQNRFCLFAQTLAPLQTRAEHGLHFEVLLRMTDEHGQIIPPGNFIPAAERYGLMPALDRWVVTHALHTLARYPKQLREIHTCAINLSGMSLGDESLLGFLQQQIEEFHVPPQILCFEITETSAIANLDNAIRLITELKALGCRFSLDDFGAGMSSFNYLKRLPVDYLKIDGGFVHDMLENPSNFAMVEMINQIGHMMGKRTVAEFVENEATIDALRKMGVDYGQGFCIAKPMPWNYEYFAAASTQGAKRFGTASQDTP</sequence>
<dbReference type="RefSeq" id="WP_066534435.1">
    <property type="nucleotide sequence ID" value="NZ_PDEA01000001.1"/>
</dbReference>
<dbReference type="SMART" id="SM00091">
    <property type="entry name" value="PAS"/>
    <property type="match status" value="1"/>
</dbReference>